<comment type="caution">
    <text evidence="2">The sequence shown here is derived from an EMBL/GenBank/DDBJ whole genome shotgun (WGS) entry which is preliminary data.</text>
</comment>
<name>A0A9P6IH43_9FUNG</name>
<feature type="non-terminal residue" evidence="2">
    <location>
        <position position="1"/>
    </location>
</feature>
<gene>
    <name evidence="2" type="ORF">BGZ65_012772</name>
</gene>
<feature type="region of interest" description="Disordered" evidence="1">
    <location>
        <begin position="140"/>
        <end position="160"/>
    </location>
</feature>
<protein>
    <submittedName>
        <fullName evidence="2">Uncharacterized protein</fullName>
    </submittedName>
</protein>
<dbReference type="EMBL" id="JAAAHW010011749">
    <property type="protein sequence ID" value="KAF9917685.1"/>
    <property type="molecule type" value="Genomic_DNA"/>
</dbReference>
<accession>A0A9P6IH43</accession>
<evidence type="ECO:0000313" key="3">
    <source>
        <dbReference type="Proteomes" id="UP000749646"/>
    </source>
</evidence>
<evidence type="ECO:0000313" key="2">
    <source>
        <dbReference type="EMBL" id="KAF9917685.1"/>
    </source>
</evidence>
<feature type="non-terminal residue" evidence="2">
    <location>
        <position position="160"/>
    </location>
</feature>
<reference evidence="2" key="1">
    <citation type="journal article" date="2020" name="Fungal Divers.">
        <title>Resolving the Mortierellaceae phylogeny through synthesis of multi-gene phylogenetics and phylogenomics.</title>
        <authorList>
            <person name="Vandepol N."/>
            <person name="Liber J."/>
            <person name="Desiro A."/>
            <person name="Na H."/>
            <person name="Kennedy M."/>
            <person name="Barry K."/>
            <person name="Grigoriev I.V."/>
            <person name="Miller A.N."/>
            <person name="O'Donnell K."/>
            <person name="Stajich J.E."/>
            <person name="Bonito G."/>
        </authorList>
    </citation>
    <scope>NUCLEOTIDE SEQUENCE</scope>
    <source>
        <strain evidence="2">MES-2147</strain>
    </source>
</reference>
<evidence type="ECO:0000256" key="1">
    <source>
        <dbReference type="SAM" id="MobiDB-lite"/>
    </source>
</evidence>
<proteinExistence type="predicted"/>
<feature type="compositionally biased region" description="Basic and acidic residues" evidence="1">
    <location>
        <begin position="140"/>
        <end position="150"/>
    </location>
</feature>
<sequence length="160" mass="18329">PKSIQVTLDNESFKYVDITGIENVVMLKERIFSRMRIIAEKNKYGIFQTTELESPVREGDAHRGPHLTDKELMDLVQNADNKGSVKLLVTPITPLYLPPDMDILNPKKNMSNTNQHAHFTNQGRNSPYQGPVHTQDIVGHHQRERTDSSHHLYAQDPYMP</sequence>
<dbReference type="Proteomes" id="UP000749646">
    <property type="component" value="Unassembled WGS sequence"/>
</dbReference>
<dbReference type="AlphaFoldDB" id="A0A9P6IH43"/>
<keyword evidence="3" id="KW-1185">Reference proteome</keyword>
<organism evidence="2 3">
    <name type="scientific">Modicella reniformis</name>
    <dbReference type="NCBI Taxonomy" id="1440133"/>
    <lineage>
        <taxon>Eukaryota</taxon>
        <taxon>Fungi</taxon>
        <taxon>Fungi incertae sedis</taxon>
        <taxon>Mucoromycota</taxon>
        <taxon>Mortierellomycotina</taxon>
        <taxon>Mortierellomycetes</taxon>
        <taxon>Mortierellales</taxon>
        <taxon>Mortierellaceae</taxon>
        <taxon>Modicella</taxon>
    </lineage>
</organism>